<sequence length="90" mass="10134">MLLHLTMFFIVKVRMWRGPATLTMKIIVKVQVLSVVHAGVAVLQPQRLGLPGNLLQPREKHLAGSPFELGVRAIRTIVAEKREGVWEEAR</sequence>
<keyword evidence="2" id="KW-1185">Reference proteome</keyword>
<dbReference type="Proteomes" id="UP001519287">
    <property type="component" value="Unassembled WGS sequence"/>
</dbReference>
<dbReference type="EMBL" id="JAGGLB010000012">
    <property type="protein sequence ID" value="MBP1992068.1"/>
    <property type="molecule type" value="Genomic_DNA"/>
</dbReference>
<evidence type="ECO:0008006" key="3">
    <source>
        <dbReference type="Google" id="ProtNLM"/>
    </source>
</evidence>
<comment type="caution">
    <text evidence="1">The sequence shown here is derived from an EMBL/GenBank/DDBJ whole genome shotgun (WGS) entry which is preliminary data.</text>
</comment>
<name>A0ABS4IX30_9BACL</name>
<gene>
    <name evidence="1" type="ORF">J2Z66_003676</name>
</gene>
<protein>
    <recommendedName>
        <fullName evidence="3">Secreted protein</fullName>
    </recommendedName>
</protein>
<proteinExistence type="predicted"/>
<evidence type="ECO:0000313" key="2">
    <source>
        <dbReference type="Proteomes" id="UP001519287"/>
    </source>
</evidence>
<reference evidence="1 2" key="1">
    <citation type="submission" date="2021-03" db="EMBL/GenBank/DDBJ databases">
        <title>Genomic Encyclopedia of Type Strains, Phase IV (KMG-IV): sequencing the most valuable type-strain genomes for metagenomic binning, comparative biology and taxonomic classification.</title>
        <authorList>
            <person name="Goeker M."/>
        </authorList>
    </citation>
    <scope>NUCLEOTIDE SEQUENCE [LARGE SCALE GENOMIC DNA]</scope>
    <source>
        <strain evidence="1 2">DSM 26048</strain>
    </source>
</reference>
<evidence type="ECO:0000313" key="1">
    <source>
        <dbReference type="EMBL" id="MBP1992068.1"/>
    </source>
</evidence>
<accession>A0ABS4IX30</accession>
<organism evidence="1 2">
    <name type="scientific">Paenibacillus eucommiae</name>
    <dbReference type="NCBI Taxonomy" id="1355755"/>
    <lineage>
        <taxon>Bacteria</taxon>
        <taxon>Bacillati</taxon>
        <taxon>Bacillota</taxon>
        <taxon>Bacilli</taxon>
        <taxon>Bacillales</taxon>
        <taxon>Paenibacillaceae</taxon>
        <taxon>Paenibacillus</taxon>
    </lineage>
</organism>
<dbReference type="RefSeq" id="WP_209972787.1">
    <property type="nucleotide sequence ID" value="NZ_JAGGLB010000012.1"/>
</dbReference>